<feature type="transmembrane region" description="Helical" evidence="7">
    <location>
        <begin position="112"/>
        <end position="135"/>
    </location>
</feature>
<keyword evidence="2 7" id="KW-0813">Transport</keyword>
<organism evidence="9 10">
    <name type="scientific">Sporobacter termitidis DSM 10068</name>
    <dbReference type="NCBI Taxonomy" id="1123282"/>
    <lineage>
        <taxon>Bacteria</taxon>
        <taxon>Bacillati</taxon>
        <taxon>Bacillota</taxon>
        <taxon>Clostridia</taxon>
        <taxon>Eubacteriales</taxon>
        <taxon>Oscillospiraceae</taxon>
        <taxon>Sporobacter</taxon>
    </lineage>
</organism>
<keyword evidence="10" id="KW-1185">Reference proteome</keyword>
<dbReference type="InterPro" id="IPR035906">
    <property type="entry name" value="MetI-like_sf"/>
</dbReference>
<dbReference type="CDD" id="cd06261">
    <property type="entry name" value="TM_PBP2"/>
    <property type="match status" value="1"/>
</dbReference>
<keyword evidence="6 7" id="KW-0472">Membrane</keyword>
<dbReference type="GO" id="GO:0055085">
    <property type="term" value="P:transmembrane transport"/>
    <property type="evidence" value="ECO:0007669"/>
    <property type="project" value="InterPro"/>
</dbReference>
<proteinExistence type="inferred from homology"/>
<evidence type="ECO:0000256" key="5">
    <source>
        <dbReference type="ARBA" id="ARBA00022989"/>
    </source>
</evidence>
<dbReference type="Gene3D" id="1.10.3720.10">
    <property type="entry name" value="MetI-like"/>
    <property type="match status" value="1"/>
</dbReference>
<evidence type="ECO:0000256" key="6">
    <source>
        <dbReference type="ARBA" id="ARBA00023136"/>
    </source>
</evidence>
<protein>
    <submittedName>
        <fullName evidence="9">Peptide/nickel transport system permease protein</fullName>
    </submittedName>
</protein>
<dbReference type="SUPFAM" id="SSF161098">
    <property type="entry name" value="MetI-like"/>
    <property type="match status" value="1"/>
</dbReference>
<reference evidence="9 10" key="1">
    <citation type="submission" date="2016-11" db="EMBL/GenBank/DDBJ databases">
        <authorList>
            <person name="Jaros S."/>
            <person name="Januszkiewicz K."/>
            <person name="Wedrychowicz H."/>
        </authorList>
    </citation>
    <scope>NUCLEOTIDE SEQUENCE [LARGE SCALE GENOMIC DNA]</scope>
    <source>
        <strain evidence="9 10">DSM 10068</strain>
    </source>
</reference>
<dbReference type="InterPro" id="IPR000515">
    <property type="entry name" value="MetI-like"/>
</dbReference>
<dbReference type="Proteomes" id="UP000183995">
    <property type="component" value="Unassembled WGS sequence"/>
</dbReference>
<feature type="transmembrane region" description="Helical" evidence="7">
    <location>
        <begin position="189"/>
        <end position="208"/>
    </location>
</feature>
<evidence type="ECO:0000256" key="2">
    <source>
        <dbReference type="ARBA" id="ARBA00022448"/>
    </source>
</evidence>
<feature type="transmembrane region" description="Helical" evidence="7">
    <location>
        <begin position="22"/>
        <end position="43"/>
    </location>
</feature>
<evidence type="ECO:0000256" key="3">
    <source>
        <dbReference type="ARBA" id="ARBA00022475"/>
    </source>
</evidence>
<feature type="domain" description="ABC transmembrane type-1" evidence="8">
    <location>
        <begin position="108"/>
        <end position="337"/>
    </location>
</feature>
<keyword evidence="5 7" id="KW-1133">Transmembrane helix</keyword>
<feature type="transmembrane region" description="Helical" evidence="7">
    <location>
        <begin position="74"/>
        <end position="91"/>
    </location>
</feature>
<dbReference type="GO" id="GO:0005886">
    <property type="term" value="C:plasma membrane"/>
    <property type="evidence" value="ECO:0007669"/>
    <property type="project" value="UniProtKB-SubCell"/>
</dbReference>
<dbReference type="PANTHER" id="PTHR43163:SF6">
    <property type="entry name" value="DIPEPTIDE TRANSPORT SYSTEM PERMEASE PROTEIN DPPB-RELATED"/>
    <property type="match status" value="1"/>
</dbReference>
<dbReference type="STRING" id="1123282.SAMN02745823_03119"/>
<evidence type="ECO:0000256" key="7">
    <source>
        <dbReference type="RuleBase" id="RU363032"/>
    </source>
</evidence>
<dbReference type="InterPro" id="IPR045621">
    <property type="entry name" value="BPD_transp_1_N"/>
</dbReference>
<dbReference type="EMBL" id="FQXV01000012">
    <property type="protein sequence ID" value="SHI18233.1"/>
    <property type="molecule type" value="Genomic_DNA"/>
</dbReference>
<gene>
    <name evidence="9" type="ORF">SAMN02745823_03119</name>
</gene>
<evidence type="ECO:0000259" key="8">
    <source>
        <dbReference type="PROSITE" id="PS50928"/>
    </source>
</evidence>
<sequence>MNIYTANTKGLLPVLKYIIKRLLLLIPVVIGVSIIVFVIMRVFSPDPAPVVLGEHATQDMVDAWRQANGLSDPLYLQYFHFLIGIFTGDLGKSYYTKTPVIAEIMARFPATIELAISAIIFASIFGILIGAISAVKKNTLVDSAGMVTALIGVSMPIFWLGILLIILFSGILHILPSTGRIDILLQPKTVTGFYLIDTLIAGNFAGFWSAIRHLILPAVALGLYSMAIIARMTRSSMLETLGQDYIRTARAKGVTEGRVIRKHALRNALIPVVTVIGLQLGSLLGGAVLTETVFSWPGIGAYTVQCILKSDFPVVQGVVMLVAVTFVIINLIVDIVYAFLDPRIKYNKKEA</sequence>
<evidence type="ECO:0000313" key="9">
    <source>
        <dbReference type="EMBL" id="SHI18233.1"/>
    </source>
</evidence>
<feature type="transmembrane region" description="Helical" evidence="7">
    <location>
        <begin position="268"/>
        <end position="289"/>
    </location>
</feature>
<dbReference type="PANTHER" id="PTHR43163">
    <property type="entry name" value="DIPEPTIDE TRANSPORT SYSTEM PERMEASE PROTEIN DPPB-RELATED"/>
    <property type="match status" value="1"/>
</dbReference>
<comment type="subcellular location">
    <subcellularLocation>
        <location evidence="1 7">Cell membrane</location>
        <topology evidence="1 7">Multi-pass membrane protein</topology>
    </subcellularLocation>
</comment>
<name>A0A1M5Z2V4_9FIRM</name>
<evidence type="ECO:0000313" key="10">
    <source>
        <dbReference type="Proteomes" id="UP000183995"/>
    </source>
</evidence>
<dbReference type="Pfam" id="PF19300">
    <property type="entry name" value="BPD_transp_1_N"/>
    <property type="match status" value="1"/>
</dbReference>
<keyword evidence="4 7" id="KW-0812">Transmembrane</keyword>
<dbReference type="Pfam" id="PF00528">
    <property type="entry name" value="BPD_transp_1"/>
    <property type="match status" value="1"/>
</dbReference>
<evidence type="ECO:0000256" key="1">
    <source>
        <dbReference type="ARBA" id="ARBA00004651"/>
    </source>
</evidence>
<accession>A0A1M5Z2V4</accession>
<keyword evidence="3" id="KW-1003">Cell membrane</keyword>
<comment type="similarity">
    <text evidence="7">Belongs to the binding-protein-dependent transport system permease family.</text>
</comment>
<feature type="transmembrane region" description="Helical" evidence="7">
    <location>
        <begin position="214"/>
        <end position="233"/>
    </location>
</feature>
<dbReference type="PROSITE" id="PS50928">
    <property type="entry name" value="ABC_TM1"/>
    <property type="match status" value="1"/>
</dbReference>
<feature type="transmembrane region" description="Helical" evidence="7">
    <location>
        <begin position="318"/>
        <end position="340"/>
    </location>
</feature>
<dbReference type="AlphaFoldDB" id="A0A1M5Z2V4"/>
<evidence type="ECO:0000256" key="4">
    <source>
        <dbReference type="ARBA" id="ARBA00022692"/>
    </source>
</evidence>
<feature type="transmembrane region" description="Helical" evidence="7">
    <location>
        <begin position="147"/>
        <end position="168"/>
    </location>
</feature>